<dbReference type="AlphaFoldDB" id="A0A0R1RXJ7"/>
<dbReference type="eggNOG" id="COG4072">
    <property type="taxonomic scope" value="Bacteria"/>
</dbReference>
<accession>A0A0R1RXJ7</accession>
<reference evidence="5 6" key="1">
    <citation type="journal article" date="2015" name="Genome Announc.">
        <title>Expanding the biotechnology potential of lactobacilli through comparative genomics of 213 strains and associated genera.</title>
        <authorList>
            <person name="Sun Z."/>
            <person name="Harris H.M."/>
            <person name="McCann A."/>
            <person name="Guo C."/>
            <person name="Argimon S."/>
            <person name="Zhang W."/>
            <person name="Yang X."/>
            <person name="Jeffery I.B."/>
            <person name="Cooney J.C."/>
            <person name="Kagawa T.F."/>
            <person name="Liu W."/>
            <person name="Song Y."/>
            <person name="Salvetti E."/>
            <person name="Wrobel A."/>
            <person name="Rasinkangas P."/>
            <person name="Parkhill J."/>
            <person name="Rea M.C."/>
            <person name="O'Sullivan O."/>
            <person name="Ritari J."/>
            <person name="Douillard F.P."/>
            <person name="Paul Ross R."/>
            <person name="Yang R."/>
            <person name="Briner A.E."/>
            <person name="Felis G.E."/>
            <person name="de Vos W.M."/>
            <person name="Barrangou R."/>
            <person name="Klaenhammer T.R."/>
            <person name="Caufield P.W."/>
            <person name="Cui Y."/>
            <person name="Zhang H."/>
            <person name="O'Toole P.W."/>
        </authorList>
    </citation>
    <scope>NUCLEOTIDE SEQUENCE [LARGE SCALE GENOMIC DNA]</scope>
    <source>
        <strain evidence="5 6">DSM 14340</strain>
    </source>
</reference>
<comment type="caution">
    <text evidence="5">The sequence shown here is derived from an EMBL/GenBank/DDBJ whole genome shotgun (WGS) entry which is preliminary data.</text>
</comment>
<protein>
    <submittedName>
        <fullName evidence="5">Uncharacterized protein</fullName>
    </submittedName>
</protein>
<dbReference type="STRING" id="1423747.FC69_GL001989"/>
<feature type="chain" id="PRO_5006410214" evidence="2">
    <location>
        <begin position="27"/>
        <end position="342"/>
    </location>
</feature>
<name>A0A0R1RXJ7_9LACO</name>
<keyword evidence="1" id="KW-0812">Transmembrane</keyword>
<gene>
    <name evidence="5" type="ORF">FC69_GL001989</name>
</gene>
<dbReference type="RefSeq" id="WP_025083348.1">
    <property type="nucleotide sequence ID" value="NZ_AZEX01000057.1"/>
</dbReference>
<evidence type="ECO:0000313" key="5">
    <source>
        <dbReference type="EMBL" id="KRL59010.1"/>
    </source>
</evidence>
<keyword evidence="1" id="KW-0472">Membrane</keyword>
<dbReference type="Pfam" id="PF11797">
    <property type="entry name" value="WxLIP_HBD"/>
    <property type="match status" value="1"/>
</dbReference>
<evidence type="ECO:0000256" key="1">
    <source>
        <dbReference type="SAM" id="Phobius"/>
    </source>
</evidence>
<proteinExistence type="predicted"/>
<dbReference type="InterPro" id="IPR010317">
    <property type="entry name" value="WxLIP_PGBD"/>
</dbReference>
<dbReference type="PATRIC" id="fig|1423747.3.peg.2022"/>
<evidence type="ECO:0000259" key="4">
    <source>
        <dbReference type="Pfam" id="PF11797"/>
    </source>
</evidence>
<dbReference type="Pfam" id="PF06030">
    <property type="entry name" value="WxLIP_PGBD"/>
    <property type="match status" value="1"/>
</dbReference>
<feature type="transmembrane region" description="Helical" evidence="1">
    <location>
        <begin position="316"/>
        <end position="335"/>
    </location>
</feature>
<evidence type="ECO:0000313" key="6">
    <source>
        <dbReference type="Proteomes" id="UP000051264"/>
    </source>
</evidence>
<feature type="signal peptide" evidence="2">
    <location>
        <begin position="1"/>
        <end position="26"/>
    </location>
</feature>
<evidence type="ECO:0000256" key="2">
    <source>
        <dbReference type="SAM" id="SignalP"/>
    </source>
</evidence>
<dbReference type="OrthoDB" id="2365961at2"/>
<keyword evidence="1" id="KW-1133">Transmembrane helix</keyword>
<feature type="domain" description="WxL Interacting Protein host binding" evidence="4">
    <location>
        <begin position="164"/>
        <end position="306"/>
    </location>
</feature>
<dbReference type="EMBL" id="AZEX01000057">
    <property type="protein sequence ID" value="KRL59010.1"/>
    <property type="molecule type" value="Genomic_DNA"/>
</dbReference>
<dbReference type="InterPro" id="IPR021759">
    <property type="entry name" value="WxLIP_HBD"/>
</dbReference>
<dbReference type="Proteomes" id="UP000051264">
    <property type="component" value="Unassembled WGS sequence"/>
</dbReference>
<evidence type="ECO:0000259" key="3">
    <source>
        <dbReference type="Pfam" id="PF06030"/>
    </source>
</evidence>
<feature type="domain" description="WxL Interacting Protein peptidoglycan binding" evidence="3">
    <location>
        <begin position="34"/>
        <end position="155"/>
    </location>
</feature>
<organism evidence="5 6">
    <name type="scientific">Latilactobacillus fuchuensis DSM 14340 = JCM 11249</name>
    <dbReference type="NCBI Taxonomy" id="1423747"/>
    <lineage>
        <taxon>Bacteria</taxon>
        <taxon>Bacillati</taxon>
        <taxon>Bacillota</taxon>
        <taxon>Bacilli</taxon>
        <taxon>Lactobacillales</taxon>
        <taxon>Lactobacillaceae</taxon>
        <taxon>Latilactobacillus</taxon>
    </lineage>
</organism>
<sequence>MLKTIIKASLALGISWLAFNSNTVSANQVQRADFEVQPIQNTEQVDKSMNYFDVRFKPGSTRTLRMRVQNFTDHPITLESTLENGMTQEGGDMKFQTSATGLDASLKHPLTTIAKLAPTDHKIHIDPQSATIVSATVKMPTEEFRGMIAGGWRFKQILKNKGNQSQSVTSHYAYLMSINLRGKPCRIYPELKYTETKPMLADGHPALGIKLRNTQPMIIKDVAFKAVITKKGLFKNKQVFEKEKSSIAPNSTVVLPLSWQYRTLRPGTYHVNVEVTGQNFWNQLPMTWHFKETFKVTQKGGRKINQKASKRPINRWGIVSAISGTGLMAASYGLYRQLRRRG</sequence>
<keyword evidence="2" id="KW-0732">Signal</keyword>